<evidence type="ECO:0000313" key="2">
    <source>
        <dbReference type="EMBL" id="CAB3264000.1"/>
    </source>
</evidence>
<feature type="signal peptide" evidence="1">
    <location>
        <begin position="1"/>
        <end position="19"/>
    </location>
</feature>
<dbReference type="GO" id="GO:0003735">
    <property type="term" value="F:structural constituent of ribosome"/>
    <property type="evidence" value="ECO:0007669"/>
    <property type="project" value="TreeGrafter"/>
</dbReference>
<name>A0A6F9DLU6_9ASCI</name>
<protein>
    <submittedName>
        <fullName evidence="2">28S ribosomal protein S22, mitochondrial-like</fullName>
    </submittedName>
</protein>
<gene>
    <name evidence="2" type="primary">Mrps22</name>
</gene>
<proteinExistence type="evidence at transcript level"/>
<dbReference type="Pfam" id="PF10245">
    <property type="entry name" value="MRP-S22"/>
    <property type="match status" value="1"/>
</dbReference>
<keyword evidence="2" id="KW-0687">Ribonucleoprotein</keyword>
<dbReference type="PANTHER" id="PTHR13071:SF4">
    <property type="entry name" value="SMALL RIBOSOMAL SUBUNIT PROTEIN MS22"/>
    <property type="match status" value="1"/>
</dbReference>
<reference evidence="2" key="1">
    <citation type="submission" date="2020-04" db="EMBL/GenBank/DDBJ databases">
        <authorList>
            <person name="Neveu A P."/>
        </authorList>
    </citation>
    <scope>NUCLEOTIDE SEQUENCE</scope>
    <source>
        <tissue evidence="2">Whole embryo</tissue>
    </source>
</reference>
<dbReference type="GO" id="GO:0005763">
    <property type="term" value="C:mitochondrial small ribosomal subunit"/>
    <property type="evidence" value="ECO:0007669"/>
    <property type="project" value="TreeGrafter"/>
</dbReference>
<keyword evidence="2" id="KW-0689">Ribosomal protein</keyword>
<accession>A0A6F9DLU6</accession>
<dbReference type="AlphaFoldDB" id="A0A6F9DLU6"/>
<dbReference type="PANTHER" id="PTHR13071">
    <property type="entry name" value="MITOCHONDRIAL 28S RIBOSOMAL PROTEIN S22"/>
    <property type="match status" value="1"/>
</dbReference>
<feature type="chain" id="PRO_5026314482" evidence="1">
    <location>
        <begin position="20"/>
        <end position="414"/>
    </location>
</feature>
<sequence length="414" mass="48369">MTTLLHRFTVAKLLRVACCRSVYSGPEAYPVFSRQDFAEDDGTWEWKKLHNIRQRVVDIQNGINHEGDKKIVDDEARKVHLLPHKIYSKPEEYYPLTDVAKVVYGNKTKDPMPKGIKHKMDPDFIRPEVQDLLKSLTGRDPEIVFAEQTGLYTHMPRVRLLTTEQLNQEIKKMDEKFDEMLEMPPVMLEREEIEETIAFDELLDGYEEGKLIFTDITVDLKPDERCMVVREPTGLLRRAQWDERDRALGVYYPKCGRSLHKDPVFENPQVAFKNQFHKNILERILVEFVPDSKEFIHYTQMVYDEIDKESQYDLLRSTRFFGGLAFYLAKHKSIDGLLKNILENKSSLPDAADLVKLFCLINNESNTARNLKDLNNCDDFRIVQVYVQNDATMKKILELSLQTFQQIPQSAQNF</sequence>
<dbReference type="InterPro" id="IPR019374">
    <property type="entry name" value="Ribosomal_mS22"/>
</dbReference>
<dbReference type="EMBL" id="LR788138">
    <property type="protein sequence ID" value="CAB3264000.1"/>
    <property type="molecule type" value="mRNA"/>
</dbReference>
<keyword evidence="1" id="KW-0732">Signal</keyword>
<evidence type="ECO:0000256" key="1">
    <source>
        <dbReference type="SAM" id="SignalP"/>
    </source>
</evidence>
<organism evidence="2">
    <name type="scientific">Phallusia mammillata</name>
    <dbReference type="NCBI Taxonomy" id="59560"/>
    <lineage>
        <taxon>Eukaryota</taxon>
        <taxon>Metazoa</taxon>
        <taxon>Chordata</taxon>
        <taxon>Tunicata</taxon>
        <taxon>Ascidiacea</taxon>
        <taxon>Phlebobranchia</taxon>
        <taxon>Ascidiidae</taxon>
        <taxon>Phallusia</taxon>
    </lineage>
</organism>